<feature type="transmembrane region" description="Helical" evidence="8">
    <location>
        <begin position="496"/>
        <end position="517"/>
    </location>
</feature>
<protein>
    <submittedName>
        <fullName evidence="10">ABC transporter permease subunit</fullName>
    </submittedName>
</protein>
<dbReference type="AlphaFoldDB" id="A0A6N9ZHD5"/>
<feature type="transmembrane region" description="Helical" evidence="8">
    <location>
        <begin position="552"/>
        <end position="573"/>
    </location>
</feature>
<name>A0A6N9ZHD5_9HYPH</name>
<dbReference type="InterPro" id="IPR000515">
    <property type="entry name" value="MetI-like"/>
</dbReference>
<dbReference type="GO" id="GO:0005886">
    <property type="term" value="C:plasma membrane"/>
    <property type="evidence" value="ECO:0007669"/>
    <property type="project" value="UniProtKB-SubCell"/>
</dbReference>
<feature type="transmembrane region" description="Helical" evidence="8">
    <location>
        <begin position="147"/>
        <end position="173"/>
    </location>
</feature>
<dbReference type="PANTHER" id="PTHR42929">
    <property type="entry name" value="INNER MEMBRANE ABC TRANSPORTER PERMEASE PROTEIN YDCU-RELATED-RELATED"/>
    <property type="match status" value="1"/>
</dbReference>
<dbReference type="PANTHER" id="PTHR42929:SF5">
    <property type="entry name" value="ABC TRANSPORTER PERMEASE PROTEIN"/>
    <property type="match status" value="1"/>
</dbReference>
<proteinExistence type="inferred from homology"/>
<feature type="domain" description="ABC transmembrane type-1" evidence="9">
    <location>
        <begin position="383"/>
        <end position="572"/>
    </location>
</feature>
<keyword evidence="7 8" id="KW-0472">Membrane</keyword>
<dbReference type="EMBL" id="WUEP01000013">
    <property type="protein sequence ID" value="NEH92912.1"/>
    <property type="molecule type" value="Genomic_DNA"/>
</dbReference>
<dbReference type="GO" id="GO:0055085">
    <property type="term" value="P:transmembrane transport"/>
    <property type="evidence" value="ECO:0007669"/>
    <property type="project" value="InterPro"/>
</dbReference>
<feature type="transmembrane region" description="Helical" evidence="8">
    <location>
        <begin position="95"/>
        <end position="117"/>
    </location>
</feature>
<feature type="transmembrane region" description="Helical" evidence="8">
    <location>
        <begin position="421"/>
        <end position="442"/>
    </location>
</feature>
<comment type="caution">
    <text evidence="10">The sequence shown here is derived from an EMBL/GenBank/DDBJ whole genome shotgun (WGS) entry which is preliminary data.</text>
</comment>
<evidence type="ECO:0000256" key="7">
    <source>
        <dbReference type="ARBA" id="ARBA00023136"/>
    </source>
</evidence>
<keyword evidence="5 8" id="KW-0812">Transmembrane</keyword>
<evidence type="ECO:0000256" key="5">
    <source>
        <dbReference type="ARBA" id="ARBA00022692"/>
    </source>
</evidence>
<keyword evidence="3 8" id="KW-0813">Transport</keyword>
<dbReference type="RefSeq" id="WP_163879759.1">
    <property type="nucleotide sequence ID" value="NZ_WUEP01000013.1"/>
</dbReference>
<evidence type="ECO:0000259" key="9">
    <source>
        <dbReference type="PROSITE" id="PS50928"/>
    </source>
</evidence>
<feature type="transmembrane region" description="Helical" evidence="8">
    <location>
        <begin position="454"/>
        <end position="475"/>
    </location>
</feature>
<feature type="transmembrane region" description="Helical" evidence="8">
    <location>
        <begin position="194"/>
        <end position="219"/>
    </location>
</feature>
<accession>A0A6N9ZHD5</accession>
<dbReference type="PROSITE" id="PS50928">
    <property type="entry name" value="ABC_TM1"/>
    <property type="match status" value="2"/>
</dbReference>
<keyword evidence="6 8" id="KW-1133">Transmembrane helix</keyword>
<feature type="transmembrane region" description="Helical" evidence="8">
    <location>
        <begin position="12"/>
        <end position="35"/>
    </location>
</feature>
<feature type="transmembrane region" description="Helical" evidence="8">
    <location>
        <begin position="254"/>
        <end position="274"/>
    </location>
</feature>
<reference evidence="10 11" key="1">
    <citation type="submission" date="2019-12" db="EMBL/GenBank/DDBJ databases">
        <title>Rhizobium genotypes associated with high levels of biological nitrogen fixation by grain legumes in a temperate-maritime cropping system.</title>
        <authorList>
            <person name="Maluk M."/>
            <person name="Francesc Ferrando Molina F."/>
            <person name="Lopez Del Egido L."/>
            <person name="Lafos M."/>
            <person name="Langarica-Fuentes A."/>
            <person name="Gebre Yohannes G."/>
            <person name="Young M.W."/>
            <person name="Martin P."/>
            <person name="Gantlett R."/>
            <person name="Kenicer G."/>
            <person name="Hawes C."/>
            <person name="Begg G.S."/>
            <person name="Quilliam R.S."/>
            <person name="Squire G.R."/>
            <person name="Poole P.S."/>
            <person name="Young P.W."/>
            <person name="Iannetta P.M."/>
            <person name="James E.K."/>
        </authorList>
    </citation>
    <scope>NUCLEOTIDE SEQUENCE [LARGE SCALE GENOMIC DNA]</scope>
    <source>
        <strain evidence="10 11">JHI2449</strain>
    </source>
</reference>
<evidence type="ECO:0000256" key="3">
    <source>
        <dbReference type="ARBA" id="ARBA00022448"/>
    </source>
</evidence>
<feature type="transmembrane region" description="Helical" evidence="8">
    <location>
        <begin position="60"/>
        <end position="83"/>
    </location>
</feature>
<sequence>MQRLQRLVQAPFTLVFPALVILLAVFGIPTIQLFLESVNAPNFSLQNYTSFLGQYANIKVLFQTLEISAIVTLVCLLIGYPTAYLISTAGKRARIVLVVLVVIPYLTSALARTYSWIVILGDNGLINSILMDVGLISNPKPLIYNRIAVYIGMVHIMLPMMILPLVSVMMGINTSLIAAAKSMGARKSTAFWRVYFPLSISGVRSGSLLVFVICLGFYITPAALGGLGDAMLSTFIASQVATGFNMGSVSASSFVLLAITIVLLSIFGLNLSGGQDPAPKVRKRWPERAGILQMIRTYLNELSVASRAKRWPVELYQATDDLGLSCFAAPAFLTIVILFLLFPEIVVIVMSFSDGATLQFPPTALSLRWYVSFFSDFSWYGAAWVSVKIGLWVTVLSTIVGTLAAYGLSRVRSDLRSTITMVVLTPITIPVIVVAVASYFGLANLGLIGTETGIILAHAIGAISYVVVIVAATLANFDRRLEQAALSMGARPLKTFIRVTLPLIRPGILGGALFAFIHSFDEVVSTSLVSGYSVRTLPLKMWENIRNEIDPTVAAVASLLTLLPILWMIVLYVTWWRARAALGAPLDVQA</sequence>
<evidence type="ECO:0000313" key="10">
    <source>
        <dbReference type="EMBL" id="NEH92912.1"/>
    </source>
</evidence>
<dbReference type="SUPFAM" id="SSF161098">
    <property type="entry name" value="MetI-like"/>
    <property type="match status" value="2"/>
</dbReference>
<dbReference type="CDD" id="cd06261">
    <property type="entry name" value="TM_PBP2"/>
    <property type="match status" value="2"/>
</dbReference>
<dbReference type="InterPro" id="IPR035906">
    <property type="entry name" value="MetI-like_sf"/>
</dbReference>
<evidence type="ECO:0000256" key="2">
    <source>
        <dbReference type="ARBA" id="ARBA00007069"/>
    </source>
</evidence>
<dbReference type="Pfam" id="PF00528">
    <property type="entry name" value="BPD_transp_1"/>
    <property type="match status" value="2"/>
</dbReference>
<gene>
    <name evidence="10" type="ORF">GR206_18015</name>
</gene>
<evidence type="ECO:0000256" key="4">
    <source>
        <dbReference type="ARBA" id="ARBA00022475"/>
    </source>
</evidence>
<evidence type="ECO:0000313" key="11">
    <source>
        <dbReference type="Proteomes" id="UP000468864"/>
    </source>
</evidence>
<organism evidence="10 11">
    <name type="scientific">Rhizobium laguerreae</name>
    <dbReference type="NCBI Taxonomy" id="1076926"/>
    <lineage>
        <taxon>Bacteria</taxon>
        <taxon>Pseudomonadati</taxon>
        <taxon>Pseudomonadota</taxon>
        <taxon>Alphaproteobacteria</taxon>
        <taxon>Hyphomicrobiales</taxon>
        <taxon>Rhizobiaceae</taxon>
        <taxon>Rhizobium/Agrobacterium group</taxon>
        <taxon>Rhizobium</taxon>
    </lineage>
</organism>
<evidence type="ECO:0000256" key="1">
    <source>
        <dbReference type="ARBA" id="ARBA00004651"/>
    </source>
</evidence>
<dbReference type="Proteomes" id="UP000468864">
    <property type="component" value="Unassembled WGS sequence"/>
</dbReference>
<feature type="transmembrane region" description="Helical" evidence="8">
    <location>
        <begin position="331"/>
        <end position="352"/>
    </location>
</feature>
<comment type="subcellular location">
    <subcellularLocation>
        <location evidence="1 8">Cell membrane</location>
        <topology evidence="1 8">Multi-pass membrane protein</topology>
    </subcellularLocation>
</comment>
<evidence type="ECO:0000256" key="8">
    <source>
        <dbReference type="RuleBase" id="RU363032"/>
    </source>
</evidence>
<feature type="transmembrane region" description="Helical" evidence="8">
    <location>
        <begin position="389"/>
        <end position="409"/>
    </location>
</feature>
<evidence type="ECO:0000256" key="6">
    <source>
        <dbReference type="ARBA" id="ARBA00022989"/>
    </source>
</evidence>
<feature type="domain" description="ABC transmembrane type-1" evidence="9">
    <location>
        <begin position="61"/>
        <end position="267"/>
    </location>
</feature>
<keyword evidence="4" id="KW-1003">Cell membrane</keyword>
<dbReference type="Gene3D" id="1.10.3720.10">
    <property type="entry name" value="MetI-like"/>
    <property type="match status" value="2"/>
</dbReference>
<comment type="similarity">
    <text evidence="2">Belongs to the binding-protein-dependent transport system permease family. CysTW subfamily.</text>
</comment>